<evidence type="ECO:0000256" key="2">
    <source>
        <dbReference type="PROSITE-ProRule" id="PRU00708"/>
    </source>
</evidence>
<dbReference type="AlphaFoldDB" id="A0AAU9LMC5"/>
<keyword evidence="4" id="KW-1185">Reference proteome</keyword>
<protein>
    <recommendedName>
        <fullName evidence="5">Pentatricopeptide repeat-containing protein</fullName>
    </recommendedName>
</protein>
<comment type="caution">
    <text evidence="3">The sequence shown here is derived from an EMBL/GenBank/DDBJ whole genome shotgun (WGS) entry which is preliminary data.</text>
</comment>
<dbReference type="Gene3D" id="1.25.40.10">
    <property type="entry name" value="Tetratricopeptide repeat domain"/>
    <property type="match status" value="1"/>
</dbReference>
<keyword evidence="1" id="KW-0677">Repeat</keyword>
<dbReference type="InterPro" id="IPR046960">
    <property type="entry name" value="PPR_At4g14850-like_plant"/>
</dbReference>
<organism evidence="3 4">
    <name type="scientific">Lactuca virosa</name>
    <dbReference type="NCBI Taxonomy" id="75947"/>
    <lineage>
        <taxon>Eukaryota</taxon>
        <taxon>Viridiplantae</taxon>
        <taxon>Streptophyta</taxon>
        <taxon>Embryophyta</taxon>
        <taxon>Tracheophyta</taxon>
        <taxon>Spermatophyta</taxon>
        <taxon>Magnoliopsida</taxon>
        <taxon>eudicotyledons</taxon>
        <taxon>Gunneridae</taxon>
        <taxon>Pentapetalae</taxon>
        <taxon>asterids</taxon>
        <taxon>campanulids</taxon>
        <taxon>Asterales</taxon>
        <taxon>Asteraceae</taxon>
        <taxon>Cichorioideae</taxon>
        <taxon>Cichorieae</taxon>
        <taxon>Lactucinae</taxon>
        <taxon>Lactuca</taxon>
    </lineage>
</organism>
<feature type="repeat" description="PPR" evidence="2">
    <location>
        <begin position="21"/>
        <end position="55"/>
    </location>
</feature>
<dbReference type="InterPro" id="IPR011990">
    <property type="entry name" value="TPR-like_helical_dom_sf"/>
</dbReference>
<proteinExistence type="predicted"/>
<sequence length="124" mass="14144">MGKLEILQKLYGVFRRFKARNVVTWTLILSILTECEWPEDALILFYNMQHGDVVPDETTFSVMLNASAVLFSVKLGNTFHALVEKNGFKGHKNVEDGLMIMYLRTGDIKAAAKHVFRYDDDLSS</sequence>
<dbReference type="InterPro" id="IPR002885">
    <property type="entry name" value="PPR_rpt"/>
</dbReference>
<dbReference type="EMBL" id="CAKMRJ010000001">
    <property type="protein sequence ID" value="CAH1414601.1"/>
    <property type="molecule type" value="Genomic_DNA"/>
</dbReference>
<evidence type="ECO:0008006" key="5">
    <source>
        <dbReference type="Google" id="ProtNLM"/>
    </source>
</evidence>
<name>A0AAU9LMC5_9ASTR</name>
<reference evidence="3 4" key="1">
    <citation type="submission" date="2022-01" db="EMBL/GenBank/DDBJ databases">
        <authorList>
            <person name="Xiong W."/>
            <person name="Schranz E."/>
        </authorList>
    </citation>
    <scope>NUCLEOTIDE SEQUENCE [LARGE SCALE GENOMIC DNA]</scope>
</reference>
<evidence type="ECO:0000256" key="1">
    <source>
        <dbReference type="ARBA" id="ARBA00022737"/>
    </source>
</evidence>
<dbReference type="PANTHER" id="PTHR47926">
    <property type="entry name" value="PENTATRICOPEPTIDE REPEAT-CONTAINING PROTEIN"/>
    <property type="match status" value="1"/>
</dbReference>
<dbReference type="Proteomes" id="UP001157418">
    <property type="component" value="Unassembled WGS sequence"/>
</dbReference>
<accession>A0AAU9LMC5</accession>
<dbReference type="Pfam" id="PF13041">
    <property type="entry name" value="PPR_2"/>
    <property type="match status" value="1"/>
</dbReference>
<dbReference type="GO" id="GO:0009451">
    <property type="term" value="P:RNA modification"/>
    <property type="evidence" value="ECO:0007669"/>
    <property type="project" value="InterPro"/>
</dbReference>
<dbReference type="GO" id="GO:0003723">
    <property type="term" value="F:RNA binding"/>
    <property type="evidence" value="ECO:0007669"/>
    <property type="project" value="InterPro"/>
</dbReference>
<dbReference type="PROSITE" id="PS51375">
    <property type="entry name" value="PPR"/>
    <property type="match status" value="1"/>
</dbReference>
<gene>
    <name evidence="3" type="ORF">LVIROSA_LOCUS2511</name>
</gene>
<evidence type="ECO:0000313" key="3">
    <source>
        <dbReference type="EMBL" id="CAH1414601.1"/>
    </source>
</evidence>
<evidence type="ECO:0000313" key="4">
    <source>
        <dbReference type="Proteomes" id="UP001157418"/>
    </source>
</evidence>